<keyword evidence="2" id="KW-1133">Transmembrane helix</keyword>
<evidence type="ECO:0000256" key="1">
    <source>
        <dbReference type="SAM" id="MobiDB-lite"/>
    </source>
</evidence>
<dbReference type="KEGG" id="bpg:Bathy07g04830"/>
<feature type="transmembrane region" description="Helical" evidence="2">
    <location>
        <begin position="46"/>
        <end position="66"/>
    </location>
</feature>
<feature type="compositionally biased region" description="Acidic residues" evidence="1">
    <location>
        <begin position="1"/>
        <end position="11"/>
    </location>
</feature>
<sequence length="271" mass="29021">MAKNDNDDDDENGVRYATSTNASAPKMDDEDDVIKFDPLEFIPHFSYAWVVLGFVLPSVVSSLPIVQEQEDGGVSLLYQTRLCSEVAKLAYLSYALGKRNFTLSIGNQPQNDVLSGAAFGIGTSLAARVAEQTLTPALVESNSSVVATSTPAVLAIVLSSTVLAPITEEIFFRGVVLECGSDLFRNPDEQANTRAVFSLAAANVFAAGIFSLAHFNFSIPALLNLFICGIGFGLAFLSSERRNVTVPIIAHSVYNLSVLIESYSNGVLLVQ</sequence>
<organism evidence="4 5">
    <name type="scientific">Bathycoccus prasinos</name>
    <dbReference type="NCBI Taxonomy" id="41875"/>
    <lineage>
        <taxon>Eukaryota</taxon>
        <taxon>Viridiplantae</taxon>
        <taxon>Chlorophyta</taxon>
        <taxon>Mamiellophyceae</taxon>
        <taxon>Mamiellales</taxon>
        <taxon>Bathycoccaceae</taxon>
        <taxon>Bathycoccus</taxon>
    </lineage>
</organism>
<evidence type="ECO:0000259" key="3">
    <source>
        <dbReference type="Pfam" id="PF02517"/>
    </source>
</evidence>
<dbReference type="RefSeq" id="XP_007512154.1">
    <property type="nucleotide sequence ID" value="XM_007512092.1"/>
</dbReference>
<dbReference type="GO" id="GO:0080120">
    <property type="term" value="P:CAAX-box protein maturation"/>
    <property type="evidence" value="ECO:0007669"/>
    <property type="project" value="UniProtKB-ARBA"/>
</dbReference>
<dbReference type="InterPro" id="IPR003675">
    <property type="entry name" value="Rce1/LyrA-like_dom"/>
</dbReference>
<dbReference type="Proteomes" id="UP000198341">
    <property type="component" value="Chromosome 7"/>
</dbReference>
<gene>
    <name evidence="4" type="ORF">Bathy07g04830</name>
</gene>
<accession>K8F2G2</accession>
<keyword evidence="2" id="KW-0812">Transmembrane</keyword>
<dbReference type="PANTHER" id="PTHR43592">
    <property type="entry name" value="CAAX AMINO TERMINAL PROTEASE"/>
    <property type="match status" value="1"/>
</dbReference>
<name>K8F2G2_9CHLO</name>
<protein>
    <recommendedName>
        <fullName evidence="3">CAAX prenyl protease 2/Lysostaphin resistance protein A-like domain-containing protein</fullName>
    </recommendedName>
</protein>
<feature type="transmembrane region" description="Helical" evidence="2">
    <location>
        <begin position="219"/>
        <end position="237"/>
    </location>
</feature>
<reference evidence="4 5" key="1">
    <citation type="submission" date="2011-10" db="EMBL/GenBank/DDBJ databases">
        <authorList>
            <person name="Genoscope - CEA"/>
        </authorList>
    </citation>
    <scope>NUCLEOTIDE SEQUENCE [LARGE SCALE GENOMIC DNA]</scope>
    <source>
        <strain evidence="4 5">RCC 1105</strain>
    </source>
</reference>
<evidence type="ECO:0000313" key="5">
    <source>
        <dbReference type="Proteomes" id="UP000198341"/>
    </source>
</evidence>
<dbReference type="GO" id="GO:0004175">
    <property type="term" value="F:endopeptidase activity"/>
    <property type="evidence" value="ECO:0007669"/>
    <property type="project" value="UniProtKB-ARBA"/>
</dbReference>
<dbReference type="Pfam" id="PF02517">
    <property type="entry name" value="Rce1-like"/>
    <property type="match status" value="1"/>
</dbReference>
<dbReference type="EMBL" id="FO082272">
    <property type="protein sequence ID" value="CCO66242.1"/>
    <property type="molecule type" value="Genomic_DNA"/>
</dbReference>
<evidence type="ECO:0000256" key="2">
    <source>
        <dbReference type="SAM" id="Phobius"/>
    </source>
</evidence>
<proteinExistence type="predicted"/>
<feature type="transmembrane region" description="Helical" evidence="2">
    <location>
        <begin position="195"/>
        <end position="213"/>
    </location>
</feature>
<evidence type="ECO:0000313" key="4">
    <source>
        <dbReference type="EMBL" id="CCO66242.1"/>
    </source>
</evidence>
<dbReference type="AlphaFoldDB" id="K8F2G2"/>
<dbReference type="PANTHER" id="PTHR43592:SF15">
    <property type="entry name" value="CAAX AMINO TERMINAL PROTEASE FAMILY PROTEIN"/>
    <property type="match status" value="1"/>
</dbReference>
<keyword evidence="5" id="KW-1185">Reference proteome</keyword>
<feature type="domain" description="CAAX prenyl protease 2/Lysostaphin resistance protein A-like" evidence="3">
    <location>
        <begin position="153"/>
        <end position="256"/>
    </location>
</feature>
<feature type="region of interest" description="Disordered" evidence="1">
    <location>
        <begin position="1"/>
        <end position="27"/>
    </location>
</feature>
<dbReference type="GeneID" id="19014972"/>
<keyword evidence="2" id="KW-0472">Membrane</keyword>